<comment type="caution">
    <text evidence="3">The sequence shown here is derived from an EMBL/GenBank/DDBJ whole genome shotgun (WGS) entry which is preliminary data.</text>
</comment>
<dbReference type="RefSeq" id="WP_181978975.1">
    <property type="nucleotide sequence ID" value="NZ_JAMZED010000018.1"/>
</dbReference>
<dbReference type="InterPro" id="IPR045505">
    <property type="entry name" value="DUF6486"/>
</dbReference>
<protein>
    <submittedName>
        <fullName evidence="3">Smalltalk protein</fullName>
    </submittedName>
</protein>
<dbReference type="NCBIfam" id="NF033879">
    <property type="entry name" value="smalltalk"/>
    <property type="match status" value="1"/>
</dbReference>
<dbReference type="Proteomes" id="UP001143810">
    <property type="component" value="Unassembled WGS sequence"/>
</dbReference>
<reference evidence="3" key="2">
    <citation type="submission" date="2022-04" db="EMBL/GenBank/DDBJ databases">
        <authorList>
            <person name="Fokt H."/>
            <person name="Baines J."/>
        </authorList>
    </citation>
    <scope>NUCLEOTIDE SEQUENCE</scope>
    <source>
        <strain evidence="2">KH365_2</strain>
        <strain evidence="3">KH569_7</strain>
    </source>
</reference>
<organism evidence="3 5">
    <name type="scientific">Bacteroides muris</name>
    <name type="common">ex Fokt et al. 2023</name>
    <dbReference type="NCBI Taxonomy" id="2937417"/>
    <lineage>
        <taxon>Bacteria</taxon>
        <taxon>Pseudomonadati</taxon>
        <taxon>Bacteroidota</taxon>
        <taxon>Bacteroidia</taxon>
        <taxon>Bacteroidales</taxon>
        <taxon>Bacteroidaceae</taxon>
        <taxon>Bacteroides</taxon>
    </lineage>
</organism>
<dbReference type="Pfam" id="PF20096">
    <property type="entry name" value="DUF6486"/>
    <property type="match status" value="1"/>
</dbReference>
<evidence type="ECO:0000256" key="1">
    <source>
        <dbReference type="SAM" id="Phobius"/>
    </source>
</evidence>
<reference evidence="3" key="1">
    <citation type="journal article" date="2022" name="Arch. Microbiol.">
        <title>Bacteroides muris sp. nov. isolated from the cecum of wild-derived house mice.</title>
        <authorList>
            <person name="Fokt H."/>
            <person name="Unni R."/>
            <person name="Repnik U."/>
            <person name="Schmitz R.A."/>
            <person name="Bramkamp M."/>
            <person name="Baines J.F."/>
            <person name="Unterweger D."/>
        </authorList>
    </citation>
    <scope>NUCLEOTIDE SEQUENCE</scope>
    <source>
        <strain evidence="2">KH365_2</strain>
        <strain evidence="3">KH569_7</strain>
    </source>
</reference>
<proteinExistence type="predicted"/>
<name>A0A9X2SWQ4_9BACE</name>
<evidence type="ECO:0000313" key="5">
    <source>
        <dbReference type="Proteomes" id="UP001143810"/>
    </source>
</evidence>
<keyword evidence="1" id="KW-0812">Transmembrane</keyword>
<evidence type="ECO:0000313" key="2">
    <source>
        <dbReference type="EMBL" id="MCR6504831.1"/>
    </source>
</evidence>
<keyword evidence="4" id="KW-1185">Reference proteome</keyword>
<dbReference type="EMBL" id="JAMZED010000018">
    <property type="protein sequence ID" value="MCR6504831.1"/>
    <property type="molecule type" value="Genomic_DNA"/>
</dbReference>
<sequence length="34" mass="3667">MKISKETWKDILKIVGTIIATIASVLGVQAMPPL</sequence>
<feature type="transmembrane region" description="Helical" evidence="1">
    <location>
        <begin position="12"/>
        <end position="31"/>
    </location>
</feature>
<accession>A0A9X2SWQ4</accession>
<evidence type="ECO:0000313" key="4">
    <source>
        <dbReference type="Proteomes" id="UP001143192"/>
    </source>
</evidence>
<dbReference type="AlphaFoldDB" id="A0A9X2SWQ4"/>
<gene>
    <name evidence="3" type="ORF">M1B78_09670</name>
    <name evidence="2" type="ORF">M1B79_09130</name>
</gene>
<dbReference type="Proteomes" id="UP001143192">
    <property type="component" value="Unassembled WGS sequence"/>
</dbReference>
<keyword evidence="1" id="KW-0472">Membrane</keyword>
<dbReference type="EMBL" id="JAMZEE010000020">
    <property type="protein sequence ID" value="MCR6508425.1"/>
    <property type="molecule type" value="Genomic_DNA"/>
</dbReference>
<evidence type="ECO:0000313" key="3">
    <source>
        <dbReference type="EMBL" id="MCR6508425.1"/>
    </source>
</evidence>
<keyword evidence="1" id="KW-1133">Transmembrane helix</keyword>